<proteinExistence type="predicted"/>
<dbReference type="AlphaFoldDB" id="H6RC32"/>
<dbReference type="Proteomes" id="UP000008190">
    <property type="component" value="Chromosome"/>
</dbReference>
<dbReference type="STRING" id="1127134.NOCYR_1782"/>
<protein>
    <submittedName>
        <fullName evidence="1">Putative crossover junction endodeoxyribonuclease ruvC</fullName>
    </submittedName>
</protein>
<sequence>MDHNRMGLSEHDGLDKALTAASADAAARNNIVFDDGKVAIQRGPAREAVDKVRARLGLLPDQ</sequence>
<reference evidence="1 2" key="1">
    <citation type="journal article" date="2012" name="J. Bacteriol.">
        <title>Genome sequence of the human- and animal-pathogenic strain Nocardia cyriacigeorgica GUH-2.</title>
        <authorList>
            <person name="Zoropogui A."/>
            <person name="Pujic P."/>
            <person name="Normand P."/>
            <person name="Barbe V."/>
            <person name="Beaman B."/>
            <person name="Beaman L."/>
            <person name="Boiron P."/>
            <person name="Colinon C."/>
            <person name="Deredjian A."/>
            <person name="Graindorge A."/>
            <person name="Mangenot S."/>
            <person name="Nazaret S."/>
            <person name="Neto M."/>
            <person name="Petit S."/>
            <person name="Roche D."/>
            <person name="Vallenet D."/>
            <person name="Rodriguez-Nava V."/>
            <person name="Richard Y."/>
            <person name="Cournoyer B."/>
            <person name="Blaha D."/>
        </authorList>
    </citation>
    <scope>NUCLEOTIDE SEQUENCE [LARGE SCALE GENOMIC DNA]</scope>
    <source>
        <strain evidence="1 2">GUH-2</strain>
    </source>
</reference>
<gene>
    <name evidence="1" type="ordered locus">NOCYR_1782</name>
</gene>
<evidence type="ECO:0000313" key="2">
    <source>
        <dbReference type="Proteomes" id="UP000008190"/>
    </source>
</evidence>
<dbReference type="HOGENOM" id="CLU_2899638_0_0_11"/>
<accession>H6RC32</accession>
<dbReference type="EMBL" id="FO082843">
    <property type="protein sequence ID" value="CCF62568.1"/>
    <property type="molecule type" value="Genomic_DNA"/>
</dbReference>
<evidence type="ECO:0000313" key="1">
    <source>
        <dbReference type="EMBL" id="CCF62568.1"/>
    </source>
</evidence>
<dbReference type="KEGG" id="ncy:NOCYR_1782"/>
<organism evidence="1 2">
    <name type="scientific">Nocardia cyriacigeorgica (strain GUH-2)</name>
    <dbReference type="NCBI Taxonomy" id="1127134"/>
    <lineage>
        <taxon>Bacteria</taxon>
        <taxon>Bacillati</taxon>
        <taxon>Actinomycetota</taxon>
        <taxon>Actinomycetes</taxon>
        <taxon>Mycobacteriales</taxon>
        <taxon>Nocardiaceae</taxon>
        <taxon>Nocardia</taxon>
    </lineage>
</organism>
<keyword evidence="2" id="KW-1185">Reference proteome</keyword>
<name>H6RC32_NOCCG</name>